<dbReference type="Gene3D" id="3.40.50.720">
    <property type="entry name" value="NAD(P)-binding Rossmann-like Domain"/>
    <property type="match status" value="1"/>
</dbReference>
<name>A0A229P2W3_9BACL</name>
<dbReference type="InterPro" id="IPR051207">
    <property type="entry name" value="ComplexI_NDUFA9_subunit"/>
</dbReference>
<dbReference type="AlphaFoldDB" id="A0A229P2W3"/>
<dbReference type="PANTHER" id="PTHR12126:SF11">
    <property type="entry name" value="NADH DEHYDROGENASE [UBIQUINONE] 1 ALPHA SUBCOMPLEX SUBUNIT 9, MITOCHONDRIAL"/>
    <property type="match status" value="1"/>
</dbReference>
<organism evidence="3 4">
    <name type="scientific">Paenibacillus herberti</name>
    <dbReference type="NCBI Taxonomy" id="1619309"/>
    <lineage>
        <taxon>Bacteria</taxon>
        <taxon>Bacillati</taxon>
        <taxon>Bacillota</taxon>
        <taxon>Bacilli</taxon>
        <taxon>Bacillales</taxon>
        <taxon>Paenibacillaceae</taxon>
        <taxon>Paenibacillus</taxon>
    </lineage>
</organism>
<dbReference type="RefSeq" id="WP_089523293.1">
    <property type="nucleotide sequence ID" value="NZ_NMUQ01000001.1"/>
</dbReference>
<dbReference type="InterPro" id="IPR016040">
    <property type="entry name" value="NAD(P)-bd_dom"/>
</dbReference>
<evidence type="ECO:0000259" key="2">
    <source>
        <dbReference type="Pfam" id="PF13460"/>
    </source>
</evidence>
<feature type="region of interest" description="Disordered" evidence="1">
    <location>
        <begin position="314"/>
        <end position="344"/>
    </location>
</feature>
<dbReference type="Proteomes" id="UP000215145">
    <property type="component" value="Unassembled WGS sequence"/>
</dbReference>
<accession>A0A229P2W3</accession>
<dbReference type="OrthoDB" id="9774199at2"/>
<dbReference type="GO" id="GO:0044877">
    <property type="term" value="F:protein-containing complex binding"/>
    <property type="evidence" value="ECO:0007669"/>
    <property type="project" value="TreeGrafter"/>
</dbReference>
<comment type="caution">
    <text evidence="3">The sequence shown here is derived from an EMBL/GenBank/DDBJ whole genome shotgun (WGS) entry which is preliminary data.</text>
</comment>
<feature type="domain" description="NAD(P)-binding" evidence="2">
    <location>
        <begin position="22"/>
        <end position="171"/>
    </location>
</feature>
<dbReference type="PANTHER" id="PTHR12126">
    <property type="entry name" value="NADH-UBIQUINONE OXIDOREDUCTASE 39 KDA SUBUNIT-RELATED"/>
    <property type="match status" value="1"/>
</dbReference>
<proteinExistence type="predicted"/>
<dbReference type="Pfam" id="PF13460">
    <property type="entry name" value="NAD_binding_10"/>
    <property type="match status" value="1"/>
</dbReference>
<sequence length="504" mass="56163">MRINSFEPINRRERRKVIALTGASGYIGSHLLKRLEEDADIIAISRNTDASKNCSQVEWRSCDFFSQEQALEALRGADIAFYLIHSMLPSAKLTQGSFEDMDAILAAHFARAAAQNGIRQIIYLSGMIPAGLPENDLSRHLRSRLEVERILGSFGVPVTTIRAGLIVGPEGSSYPILSKLVRRLPIMVMPSWTRTKTHPVALTDVLDALTASIGRAEVMGRFIDVGGPDIMSYGQLLRETGELMGLKRIMIPFPFPTIKLSRLWISLITGAPKAISYPLVESLAHPMVASKENEVDGISKGSISYREAAKQALEQEMKKQKAQAHSSQSPLAQEQADSSPNSEPAISKKLKALKSDVRSVQRFTLPPGKNADWAGKHYVNWLSNAFKPFIYAEHAENEIIRIRVRPLRKPVLELSYARELSSAHRSVYRITGGCFALTAEAPDGRLEFTQLPESQDCLAAIHDYMPALPWLLYKYGQAKIHLIVMYAYGRRLKRLASNRPMKSK</sequence>
<keyword evidence="4" id="KW-1185">Reference proteome</keyword>
<evidence type="ECO:0000313" key="4">
    <source>
        <dbReference type="Proteomes" id="UP000215145"/>
    </source>
</evidence>
<dbReference type="EMBL" id="NMUQ01000001">
    <property type="protein sequence ID" value="OXM16209.1"/>
    <property type="molecule type" value="Genomic_DNA"/>
</dbReference>
<evidence type="ECO:0000313" key="3">
    <source>
        <dbReference type="EMBL" id="OXM16209.1"/>
    </source>
</evidence>
<protein>
    <submittedName>
        <fullName evidence="3">NmrA family protein</fullName>
    </submittedName>
</protein>
<evidence type="ECO:0000256" key="1">
    <source>
        <dbReference type="SAM" id="MobiDB-lite"/>
    </source>
</evidence>
<reference evidence="3 4" key="1">
    <citation type="submission" date="2017-07" db="EMBL/GenBank/DDBJ databases">
        <title>Paenibacillus herberti R33 genome sequencing and assembly.</title>
        <authorList>
            <person name="Su W."/>
        </authorList>
    </citation>
    <scope>NUCLEOTIDE SEQUENCE [LARGE SCALE GENOMIC DNA]</scope>
    <source>
        <strain evidence="3 4">R33</strain>
    </source>
</reference>
<gene>
    <name evidence="3" type="ORF">CGZ75_05815</name>
</gene>
<dbReference type="SUPFAM" id="SSF51735">
    <property type="entry name" value="NAD(P)-binding Rossmann-fold domains"/>
    <property type="match status" value="1"/>
</dbReference>
<dbReference type="InterPro" id="IPR036291">
    <property type="entry name" value="NAD(P)-bd_dom_sf"/>
</dbReference>
<feature type="compositionally biased region" description="Polar residues" evidence="1">
    <location>
        <begin position="323"/>
        <end position="344"/>
    </location>
</feature>